<dbReference type="Gene3D" id="1.10.510.10">
    <property type="entry name" value="Transferase(Phosphotransferase) domain 1"/>
    <property type="match status" value="1"/>
</dbReference>
<feature type="region of interest" description="Disordered" evidence="6">
    <location>
        <begin position="140"/>
        <end position="165"/>
    </location>
</feature>
<dbReference type="SUPFAM" id="SSF56112">
    <property type="entry name" value="Protein kinase-like (PK-like)"/>
    <property type="match status" value="1"/>
</dbReference>
<evidence type="ECO:0000313" key="9">
    <source>
        <dbReference type="Proteomes" id="UP000054937"/>
    </source>
</evidence>
<gene>
    <name evidence="8" type="ORF">PPERSA_04834</name>
</gene>
<evidence type="ECO:0000256" key="5">
    <source>
        <dbReference type="ARBA" id="ARBA00022840"/>
    </source>
</evidence>
<evidence type="ECO:0000256" key="1">
    <source>
        <dbReference type="ARBA" id="ARBA00022527"/>
    </source>
</evidence>
<evidence type="ECO:0000259" key="7">
    <source>
        <dbReference type="PROSITE" id="PS50011"/>
    </source>
</evidence>
<protein>
    <submittedName>
        <fullName evidence="8">Protein kinase-like domain</fullName>
    </submittedName>
</protein>
<organism evidence="8 9">
    <name type="scientific">Pseudocohnilembus persalinus</name>
    <name type="common">Ciliate</name>
    <dbReference type="NCBI Taxonomy" id="266149"/>
    <lineage>
        <taxon>Eukaryota</taxon>
        <taxon>Sar</taxon>
        <taxon>Alveolata</taxon>
        <taxon>Ciliophora</taxon>
        <taxon>Intramacronucleata</taxon>
        <taxon>Oligohymenophorea</taxon>
        <taxon>Scuticociliatia</taxon>
        <taxon>Philasterida</taxon>
        <taxon>Pseudocohnilembidae</taxon>
        <taxon>Pseudocohnilembus</taxon>
    </lineage>
</organism>
<evidence type="ECO:0000256" key="2">
    <source>
        <dbReference type="ARBA" id="ARBA00022679"/>
    </source>
</evidence>
<dbReference type="PANTHER" id="PTHR24345:SF0">
    <property type="entry name" value="CELL CYCLE SERINE_THREONINE-PROTEIN KINASE CDC5_MSD2"/>
    <property type="match status" value="1"/>
</dbReference>
<dbReference type="GO" id="GO:0005524">
    <property type="term" value="F:ATP binding"/>
    <property type="evidence" value="ECO:0007669"/>
    <property type="project" value="UniProtKB-KW"/>
</dbReference>
<evidence type="ECO:0000256" key="6">
    <source>
        <dbReference type="SAM" id="MobiDB-lite"/>
    </source>
</evidence>
<dbReference type="GO" id="GO:0004674">
    <property type="term" value="F:protein serine/threonine kinase activity"/>
    <property type="evidence" value="ECO:0007669"/>
    <property type="project" value="UniProtKB-KW"/>
</dbReference>
<keyword evidence="9" id="KW-1185">Reference proteome</keyword>
<dbReference type="EMBL" id="LDAU01000156">
    <property type="protein sequence ID" value="KRX02212.1"/>
    <property type="molecule type" value="Genomic_DNA"/>
</dbReference>
<dbReference type="GO" id="GO:0000776">
    <property type="term" value="C:kinetochore"/>
    <property type="evidence" value="ECO:0007669"/>
    <property type="project" value="TreeGrafter"/>
</dbReference>
<reference evidence="8 9" key="1">
    <citation type="journal article" date="2015" name="Sci. Rep.">
        <title>Genome of the facultative scuticociliatosis pathogen Pseudocohnilembus persalinus provides insight into its virulence through horizontal gene transfer.</title>
        <authorList>
            <person name="Xiong J."/>
            <person name="Wang G."/>
            <person name="Cheng J."/>
            <person name="Tian M."/>
            <person name="Pan X."/>
            <person name="Warren A."/>
            <person name="Jiang C."/>
            <person name="Yuan D."/>
            <person name="Miao W."/>
        </authorList>
    </citation>
    <scope>NUCLEOTIDE SEQUENCE [LARGE SCALE GENOMIC DNA]</scope>
    <source>
        <strain evidence="8">36N120E</strain>
    </source>
</reference>
<dbReference type="GO" id="GO:0005634">
    <property type="term" value="C:nucleus"/>
    <property type="evidence" value="ECO:0007669"/>
    <property type="project" value="TreeGrafter"/>
</dbReference>
<dbReference type="SMART" id="SM00220">
    <property type="entry name" value="S_TKc"/>
    <property type="match status" value="1"/>
</dbReference>
<keyword evidence="4 8" id="KW-0418">Kinase</keyword>
<keyword evidence="5" id="KW-0067">ATP-binding</keyword>
<keyword evidence="1" id="KW-0723">Serine/threonine-protein kinase</keyword>
<dbReference type="InterPro" id="IPR011009">
    <property type="entry name" value="Kinase-like_dom_sf"/>
</dbReference>
<dbReference type="Proteomes" id="UP000054937">
    <property type="component" value="Unassembled WGS sequence"/>
</dbReference>
<dbReference type="GO" id="GO:0007052">
    <property type="term" value="P:mitotic spindle organization"/>
    <property type="evidence" value="ECO:0007669"/>
    <property type="project" value="TreeGrafter"/>
</dbReference>
<feature type="domain" description="Protein kinase" evidence="7">
    <location>
        <begin position="1"/>
        <end position="450"/>
    </location>
</feature>
<evidence type="ECO:0000256" key="4">
    <source>
        <dbReference type="ARBA" id="ARBA00022777"/>
    </source>
</evidence>
<dbReference type="Pfam" id="PF00069">
    <property type="entry name" value="Pkinase"/>
    <property type="match status" value="1"/>
</dbReference>
<dbReference type="PROSITE" id="PS50011">
    <property type="entry name" value="PROTEIN_KINASE_DOM"/>
    <property type="match status" value="1"/>
</dbReference>
<dbReference type="InParanoid" id="A0A0V0QJ00"/>
<evidence type="ECO:0000256" key="3">
    <source>
        <dbReference type="ARBA" id="ARBA00022741"/>
    </source>
</evidence>
<keyword evidence="2" id="KW-0808">Transferase</keyword>
<name>A0A0V0QJ00_PSEPJ</name>
<comment type="caution">
    <text evidence="8">The sequence shown here is derived from an EMBL/GenBank/DDBJ whole genome shotgun (WGS) entry which is preliminary data.</text>
</comment>
<sequence>MKDLKVVAKGNMSLVLSSEKMGKAYKCIPHSSTLCKPSCQSLKQEAQILNRLNPFCQQLEVSIQHSKNGKILGNSQYKQTNNSYSKCEKDVENIPPLVKSCNADLLTYQEEFPSLGNEKKNKNKTPKKIKQKDSVTQKIFIPNLTEKNHNKNDKTEPDSAEIESHPYKNSTYNKSCFIKALGPIRYLKQSDLCSQKKQSDDNFLQNEGKAILEFIKQTEGYDLDLNICLIELQLMHCDYLDFLNVKPPLINKMAIFEGIVEALDIFHNVHQIAHNDVRLPNLFLNKIENRVQLFNSKNMSRSFEGEEFWNFRGVLGDFGYSGLGQQVFDKMTKTNLSPEALRSKKDKRVIVDLFKNDIFSLGICIFWSCFGFNPYENIDKREDDILFKKLISENEDDFWQTTKIHRQMKKIKSETSKEFIEQLKDLLKKMLCPQQEQRINIKEVKEHDLFKKTLFNYQQQYIQHAGLQKA</sequence>
<dbReference type="GO" id="GO:0000922">
    <property type="term" value="C:spindle pole"/>
    <property type="evidence" value="ECO:0007669"/>
    <property type="project" value="TreeGrafter"/>
</dbReference>
<proteinExistence type="predicted"/>
<evidence type="ECO:0000313" key="8">
    <source>
        <dbReference type="EMBL" id="KRX02212.1"/>
    </source>
</evidence>
<dbReference type="InterPro" id="IPR000719">
    <property type="entry name" value="Prot_kinase_dom"/>
</dbReference>
<keyword evidence="3" id="KW-0547">Nucleotide-binding</keyword>
<dbReference type="PANTHER" id="PTHR24345">
    <property type="entry name" value="SERINE/THREONINE-PROTEIN KINASE PLK"/>
    <property type="match status" value="1"/>
</dbReference>
<dbReference type="GO" id="GO:0005737">
    <property type="term" value="C:cytoplasm"/>
    <property type="evidence" value="ECO:0007669"/>
    <property type="project" value="TreeGrafter"/>
</dbReference>
<dbReference type="AlphaFoldDB" id="A0A0V0QJ00"/>
<feature type="compositionally biased region" description="Basic and acidic residues" evidence="6">
    <location>
        <begin position="146"/>
        <end position="165"/>
    </location>
</feature>
<dbReference type="OrthoDB" id="4062651at2759"/>
<accession>A0A0V0QJ00</accession>